<evidence type="ECO:0000259" key="1">
    <source>
        <dbReference type="Pfam" id="PF09423"/>
    </source>
</evidence>
<sequence>MTRIVERFAVGPIVGESGDTHVRVFGALPQGRLTAGQKFLWGRIRWREEGQSQWSDVRRFRLNGNFDGSGVVILNGLRPGGRYEYQAGWVSDEEPAELDWSAASEGSFVTNQPDADQTRFLFGSCCYRFVGFDGKIQDDRADKIFAEMSDLSTREKPDFVLFGGDQVYADSLYNIGAADNRGEFSSLYRESFAQPKLARLLRETNSYMILDDHEIENNWPERANADRWTSKYPAAIKAYQIYQASHSPAAPLNEAGTYLDRDPDRFWYTFSRGPADFFVMDVRTERVLSRWSWQRRMISEEQEQAFVRWLDTDPDRIKVLVTSVVLFPEQRRPFRGKDAWEGFRYQRQRLLTAMAQSRSRKLVVLSGDVHASLYANLTLNGGKQVHSWTCSGLFWPTALMAFRWYRPMIRVPGLLYGGWGRPLGQVNVPGQVFSDNAFSMVAFTEEGARFDLYDRRRRHVAEASQEIRWS</sequence>
<accession>A0A418Y2D0</accession>
<dbReference type="InterPro" id="IPR029052">
    <property type="entry name" value="Metallo-depent_PP-like"/>
</dbReference>
<dbReference type="PANTHER" id="PTHR43606">
    <property type="entry name" value="PHOSPHATASE, PUTATIVE (AFU_ORTHOLOGUE AFUA_6G08710)-RELATED"/>
    <property type="match status" value="1"/>
</dbReference>
<comment type="caution">
    <text evidence="2">The sequence shown here is derived from an EMBL/GenBank/DDBJ whole genome shotgun (WGS) entry which is preliminary data.</text>
</comment>
<dbReference type="PANTHER" id="PTHR43606:SF2">
    <property type="entry name" value="ALKALINE PHOSPHATASE FAMILY PROTEIN (AFU_ORTHOLOGUE AFUA_5G03860)"/>
    <property type="match status" value="1"/>
</dbReference>
<dbReference type="InterPro" id="IPR038607">
    <property type="entry name" value="PhoD-like_sf"/>
</dbReference>
<dbReference type="EMBL" id="QYYA01000001">
    <property type="protein sequence ID" value="RJG19691.1"/>
    <property type="molecule type" value="Genomic_DNA"/>
</dbReference>
<name>A0A418Y2D0_9GAMM</name>
<dbReference type="Gene3D" id="3.60.21.70">
    <property type="entry name" value="PhoD-like phosphatase"/>
    <property type="match status" value="1"/>
</dbReference>
<dbReference type="RefSeq" id="WP_022986240.1">
    <property type="nucleotide sequence ID" value="NZ_QYYA01000001.1"/>
</dbReference>
<dbReference type="SUPFAM" id="SSF56300">
    <property type="entry name" value="Metallo-dependent phosphatases"/>
    <property type="match status" value="1"/>
</dbReference>
<dbReference type="AlphaFoldDB" id="A0A418Y2D0"/>
<dbReference type="InterPro" id="IPR052900">
    <property type="entry name" value="Phospholipid_Metab_Enz"/>
</dbReference>
<protein>
    <submittedName>
        <fullName evidence="2">Alkaline phosphatase family protein</fullName>
    </submittedName>
</protein>
<dbReference type="Proteomes" id="UP000283734">
    <property type="component" value="Unassembled WGS sequence"/>
</dbReference>
<gene>
    <name evidence="2" type="ORF">D4A39_02220</name>
</gene>
<feature type="domain" description="PhoD-like phosphatase metallophosphatase" evidence="1">
    <location>
        <begin position="146"/>
        <end position="378"/>
    </location>
</feature>
<reference evidence="2 3" key="1">
    <citation type="submission" date="2018-09" db="EMBL/GenBank/DDBJ databases">
        <title>Alcanivorax profundi sp. nov., isolated from 1000 m-depth seawater of the Mariana Trench.</title>
        <authorList>
            <person name="Liu J."/>
        </authorList>
    </citation>
    <scope>NUCLEOTIDE SEQUENCE [LARGE SCALE GENOMIC DNA]</scope>
    <source>
        <strain evidence="2 3">MTEO17</strain>
    </source>
</reference>
<organism evidence="2 3">
    <name type="scientific">Alcanivorax profundi</name>
    <dbReference type="NCBI Taxonomy" id="2338368"/>
    <lineage>
        <taxon>Bacteria</taxon>
        <taxon>Pseudomonadati</taxon>
        <taxon>Pseudomonadota</taxon>
        <taxon>Gammaproteobacteria</taxon>
        <taxon>Oceanospirillales</taxon>
        <taxon>Alcanivoracaceae</taxon>
        <taxon>Alcanivorax</taxon>
    </lineage>
</organism>
<evidence type="ECO:0000313" key="2">
    <source>
        <dbReference type="EMBL" id="RJG19691.1"/>
    </source>
</evidence>
<dbReference type="CDD" id="cd07389">
    <property type="entry name" value="MPP_PhoD"/>
    <property type="match status" value="1"/>
</dbReference>
<dbReference type="InterPro" id="IPR018946">
    <property type="entry name" value="PhoD-like_MPP"/>
</dbReference>
<evidence type="ECO:0000313" key="3">
    <source>
        <dbReference type="Proteomes" id="UP000283734"/>
    </source>
</evidence>
<dbReference type="Pfam" id="PF09423">
    <property type="entry name" value="PhoD"/>
    <property type="match status" value="1"/>
</dbReference>
<keyword evidence="3" id="KW-1185">Reference proteome</keyword>
<proteinExistence type="predicted"/>
<dbReference type="OrthoDB" id="9795624at2"/>